<feature type="transmembrane region" description="Helical" evidence="6">
    <location>
        <begin position="251"/>
        <end position="271"/>
    </location>
</feature>
<dbReference type="PANTHER" id="PTHR40277">
    <property type="entry name" value="BLL5419 PROTEIN"/>
    <property type="match status" value="1"/>
</dbReference>
<proteinExistence type="predicted"/>
<dbReference type="NCBIfam" id="TIGR00374">
    <property type="entry name" value="flippase-like domain"/>
    <property type="match status" value="1"/>
</dbReference>
<name>A0ABX7PXX5_9BACT</name>
<dbReference type="Proteomes" id="UP000663088">
    <property type="component" value="Chromosome"/>
</dbReference>
<reference evidence="7 8" key="1">
    <citation type="submission" date="2020-12" db="EMBL/GenBank/DDBJ databases">
        <authorList>
            <person name="Awala S.I."/>
            <person name="Gwak J.-H."/>
            <person name="Kim S.-J."/>
            <person name="Rhee S.-K."/>
        </authorList>
    </citation>
    <scope>NUCLEOTIDE SEQUENCE [LARGE SCALE GENOMIC DNA]</scope>
    <source>
        <strain evidence="7 8">IT5</strain>
    </source>
</reference>
<dbReference type="Pfam" id="PF03706">
    <property type="entry name" value="LPG_synthase_TM"/>
    <property type="match status" value="1"/>
</dbReference>
<feature type="transmembrane region" description="Helical" evidence="6">
    <location>
        <begin position="302"/>
        <end position="324"/>
    </location>
</feature>
<keyword evidence="3 6" id="KW-0812">Transmembrane</keyword>
<dbReference type="InterPro" id="IPR022791">
    <property type="entry name" value="L-PG_synthase/AglD"/>
</dbReference>
<keyword evidence="2" id="KW-1003">Cell membrane</keyword>
<accession>A0ABX7PXX5</accession>
<feature type="transmembrane region" description="Helical" evidence="6">
    <location>
        <begin position="53"/>
        <end position="72"/>
    </location>
</feature>
<feature type="transmembrane region" description="Helical" evidence="6">
    <location>
        <begin position="14"/>
        <end position="33"/>
    </location>
</feature>
<dbReference type="EMBL" id="CP065956">
    <property type="protein sequence ID" value="QSR87569.1"/>
    <property type="molecule type" value="Genomic_DNA"/>
</dbReference>
<comment type="subcellular location">
    <subcellularLocation>
        <location evidence="1">Cell membrane</location>
        <topology evidence="1">Multi-pass membrane protein</topology>
    </subcellularLocation>
</comment>
<evidence type="ECO:0000256" key="1">
    <source>
        <dbReference type="ARBA" id="ARBA00004651"/>
    </source>
</evidence>
<evidence type="ECO:0000313" key="7">
    <source>
        <dbReference type="EMBL" id="QSR87569.1"/>
    </source>
</evidence>
<protein>
    <submittedName>
        <fullName evidence="7">Flippase-like domain-containing protein</fullName>
    </submittedName>
</protein>
<feature type="transmembrane region" description="Helical" evidence="6">
    <location>
        <begin position="164"/>
        <end position="191"/>
    </location>
</feature>
<dbReference type="PANTHER" id="PTHR40277:SF1">
    <property type="entry name" value="BLL5419 PROTEIN"/>
    <property type="match status" value="1"/>
</dbReference>
<evidence type="ECO:0000256" key="6">
    <source>
        <dbReference type="SAM" id="Phobius"/>
    </source>
</evidence>
<gene>
    <name evidence="7" type="ORF">EM20IM_04395</name>
</gene>
<feature type="transmembrane region" description="Helical" evidence="6">
    <location>
        <begin position="134"/>
        <end position="152"/>
    </location>
</feature>
<organism evidence="7 8">
    <name type="scientific">Candidatus Methylacidiphilum infernorum</name>
    <dbReference type="NCBI Taxonomy" id="511746"/>
    <lineage>
        <taxon>Bacteria</taxon>
        <taxon>Pseudomonadati</taxon>
        <taxon>Verrucomicrobiota</taxon>
        <taxon>Methylacidiphilae</taxon>
        <taxon>Methylacidiphilales</taxon>
        <taxon>Methylacidiphilaceae</taxon>
        <taxon>Methylacidiphilum (ex Ratnadevi et al. 2023)</taxon>
    </lineage>
</organism>
<evidence type="ECO:0000256" key="4">
    <source>
        <dbReference type="ARBA" id="ARBA00022989"/>
    </source>
</evidence>
<keyword evidence="5 6" id="KW-0472">Membrane</keyword>
<keyword evidence="8" id="KW-1185">Reference proteome</keyword>
<evidence type="ECO:0000256" key="5">
    <source>
        <dbReference type="ARBA" id="ARBA00023136"/>
    </source>
</evidence>
<keyword evidence="4 6" id="KW-1133">Transmembrane helix</keyword>
<feature type="transmembrane region" description="Helical" evidence="6">
    <location>
        <begin position="225"/>
        <end position="245"/>
    </location>
</feature>
<feature type="transmembrane region" description="Helical" evidence="6">
    <location>
        <begin position="92"/>
        <end position="113"/>
    </location>
</feature>
<evidence type="ECO:0000256" key="3">
    <source>
        <dbReference type="ARBA" id="ARBA00022692"/>
    </source>
</evidence>
<sequence length="335" mass="37731">MSDKTPTAKQKRDWLSVVLRSAVSTGILSFLFFKVDWTKITAVVERSNPIDILLGLFFGGVQIFFSAIRWKILLQTQEIFIPAVKAFELTLIGQFFNAFLLGSTGGDIIRIYYIVQLYPQKKAAGSLSVIYDRVIGLLGLILIGQLLALNFFKLFEANPITRHAVWLFLSISLFILLLFGLILFFPNIFYFEKRTKKKSNLLSKQDLNNLVDAISRYRHGKKENFLALCYSFASHASTLIMAYFATRSLHLDIPFLFLASILAIVSVLISIPVSISGLGVREGLIVVFFQLLGIKVEPALSFSLLVFAMSLFWSLIGGIVYLGYKKPKTDDTINR</sequence>
<evidence type="ECO:0000256" key="2">
    <source>
        <dbReference type="ARBA" id="ARBA00022475"/>
    </source>
</evidence>
<evidence type="ECO:0000313" key="8">
    <source>
        <dbReference type="Proteomes" id="UP000663088"/>
    </source>
</evidence>
<dbReference type="RefSeq" id="WP_206848016.1">
    <property type="nucleotide sequence ID" value="NZ_CP065956.1"/>
</dbReference>